<gene>
    <name evidence="1" type="ORF">J7S78_13795</name>
</gene>
<dbReference type="EMBL" id="JAGKON010000013">
    <property type="protein sequence ID" value="MBQ0600866.1"/>
    <property type="molecule type" value="Genomic_DNA"/>
</dbReference>
<organism evidence="1 2">
    <name type="scientific">Klebsiella oxytoca</name>
    <dbReference type="NCBI Taxonomy" id="571"/>
    <lineage>
        <taxon>Bacteria</taxon>
        <taxon>Pseudomonadati</taxon>
        <taxon>Pseudomonadota</taxon>
        <taxon>Gammaproteobacteria</taxon>
        <taxon>Enterobacterales</taxon>
        <taxon>Enterobacteriaceae</taxon>
        <taxon>Klebsiella/Raoultella group</taxon>
        <taxon>Klebsiella</taxon>
    </lineage>
</organism>
<evidence type="ECO:0000313" key="2">
    <source>
        <dbReference type="Proteomes" id="UP000673434"/>
    </source>
</evidence>
<protein>
    <submittedName>
        <fullName evidence="1">Uncharacterized protein</fullName>
    </submittedName>
</protein>
<name>A0AAP2FL62_KLEOX</name>
<dbReference type="RefSeq" id="WP_210846270.1">
    <property type="nucleotide sequence ID" value="NZ_JAGKON010000013.1"/>
</dbReference>
<dbReference type="Proteomes" id="UP000673434">
    <property type="component" value="Unassembled WGS sequence"/>
</dbReference>
<evidence type="ECO:0000313" key="1">
    <source>
        <dbReference type="EMBL" id="MBQ0600866.1"/>
    </source>
</evidence>
<comment type="caution">
    <text evidence="1">The sequence shown here is derived from an EMBL/GenBank/DDBJ whole genome shotgun (WGS) entry which is preliminary data.</text>
</comment>
<accession>A0AAP2FL62</accession>
<dbReference type="AlphaFoldDB" id="A0AAP2FL62"/>
<proteinExistence type="predicted"/>
<sequence length="256" mass="29388">MACRGRTDDVGIDIVVDTAIEMLMTGCDLFVNKNDFTPEKVNAKESRNFIRNDILMGQRVALSWTSKKGFRLGVVFYGSQRGDTLSETFKSDTNTFIAQFDLDGIYSTIANSQKAITPDTIREVLSTKNDFSAWLLWPQFPSIYLQSKPPVMDADELAAAYEQWYQHSEPVWDEMLLEQSSLSAIRATYKGCKQNKSGDELFYRFSVAHEGKKETYHLIRYDDRLYLLDYTYDSVPLNHPLHKAILDACKLRMPRC</sequence>
<reference evidence="1 2" key="1">
    <citation type="submission" date="2021-03" db="EMBL/GenBank/DDBJ databases">
        <authorList>
            <person name="Stanton E."/>
        </authorList>
    </citation>
    <scope>NUCLEOTIDE SEQUENCE [LARGE SCALE GENOMIC DNA]</scope>
    <source>
        <strain evidence="1 2">2020EL-00037</strain>
    </source>
</reference>
<keyword evidence="2" id="KW-1185">Reference proteome</keyword>